<accession>A0A450WL13</accession>
<dbReference type="AlphaFoldDB" id="A0A450WL13"/>
<gene>
    <name evidence="1" type="ORF">BECKLPF1236B_GA0070989_11242</name>
</gene>
<dbReference type="EMBL" id="CAADFK010000124">
    <property type="protein sequence ID" value="VFK17733.1"/>
    <property type="molecule type" value="Genomic_DNA"/>
</dbReference>
<protein>
    <submittedName>
        <fullName evidence="1">Uncharacterized protein</fullName>
    </submittedName>
</protein>
<evidence type="ECO:0000313" key="1">
    <source>
        <dbReference type="EMBL" id="VFK17733.1"/>
    </source>
</evidence>
<reference evidence="1" key="1">
    <citation type="submission" date="2019-02" db="EMBL/GenBank/DDBJ databases">
        <authorList>
            <person name="Gruber-Vodicka R. H."/>
            <person name="Seah K. B. B."/>
        </authorList>
    </citation>
    <scope>NUCLEOTIDE SEQUENCE</scope>
    <source>
        <strain evidence="1">BECK_S313</strain>
    </source>
</reference>
<proteinExistence type="predicted"/>
<name>A0A450WL13_9GAMM</name>
<sequence>MPEESPEKSLIYVPDMAVLFQRNAEEIKKDHHKRWGVAAEGVVLPICTATGVPFKNDFTAEKTIRYKGRAEEFLLGDVVAEFAKLDLDIYLTLDPTLHFIKSDSLHIIDISGDSSAQACFSKKRTRKLLVNLAKKAIKIATEACARARGAHGVDAETAGVAIDLTNILPMGAMNERIDLTCFCNECREQLAGYAPKGKRLFEYFETFPNPWNMALKDAGSGIGLINELEWDISPERIIGLSRMKGFESFEDREQDPREQAAALIEYLHARHTQVTQTVKDLFAGMDLNGIKRILITEGFHYDWTSGTFLMRLDDTSICDELWFDPTANEFDMRNVQYRSFLWKRSTYFPNAFFQMLNQSQDSYMRTYTGMARHTVGEIEQLLKLRMRQVLSAAITEKLDLALLPDLDEEGEVGRIGFVAPGIDENICASLVGKAKVPEGINENQGNDDPQEMLRKLTGLMGLNPGAG</sequence>
<organism evidence="1">
    <name type="scientific">Candidatus Kentrum sp. LPFa</name>
    <dbReference type="NCBI Taxonomy" id="2126335"/>
    <lineage>
        <taxon>Bacteria</taxon>
        <taxon>Pseudomonadati</taxon>
        <taxon>Pseudomonadota</taxon>
        <taxon>Gammaproteobacteria</taxon>
        <taxon>Candidatus Kentrum</taxon>
    </lineage>
</organism>